<feature type="chain" id="PRO_5002203127" evidence="1">
    <location>
        <begin position="20"/>
        <end position="167"/>
    </location>
</feature>
<protein>
    <submittedName>
        <fullName evidence="2">Putative kunitz-type peptidase inhibitor</fullName>
    </submittedName>
</protein>
<feature type="signal peptide" evidence="1">
    <location>
        <begin position="1"/>
        <end position="19"/>
    </location>
</feature>
<evidence type="ECO:0000313" key="2">
    <source>
        <dbReference type="EMBL" id="JAG92313.1"/>
    </source>
</evidence>
<reference evidence="2" key="1">
    <citation type="journal article" date="2015" name="PLoS ONE">
        <title>An Insight into the Sialome of the Lone Star Tick, Amblyomma americanum, with a Glimpse on Its Time Dependent Gene Expression.</title>
        <authorList>
            <person name="Karim S."/>
            <person name="Ribeiro J.M."/>
        </authorList>
    </citation>
    <scope>NUCLEOTIDE SEQUENCE</scope>
    <source>
        <tissue evidence="2">Salivary gland</tissue>
    </source>
</reference>
<proteinExistence type="evidence at transcript level"/>
<evidence type="ECO:0000256" key="1">
    <source>
        <dbReference type="SAM" id="SignalP"/>
    </source>
</evidence>
<organism evidence="2">
    <name type="scientific">Amblyomma americanum</name>
    <name type="common">Lone star tick</name>
    <dbReference type="NCBI Taxonomy" id="6943"/>
    <lineage>
        <taxon>Eukaryota</taxon>
        <taxon>Metazoa</taxon>
        <taxon>Ecdysozoa</taxon>
        <taxon>Arthropoda</taxon>
        <taxon>Chelicerata</taxon>
        <taxon>Arachnida</taxon>
        <taxon>Acari</taxon>
        <taxon>Parasitiformes</taxon>
        <taxon>Ixodida</taxon>
        <taxon>Ixodoidea</taxon>
        <taxon>Ixodidae</taxon>
        <taxon>Amblyomminae</taxon>
        <taxon>Amblyomma</taxon>
    </lineage>
</organism>
<name>A0A0C9SF86_AMBAM</name>
<dbReference type="AlphaFoldDB" id="A0A0C9SF86"/>
<dbReference type="EMBL" id="GBZX01000427">
    <property type="protein sequence ID" value="JAG92313.1"/>
    <property type="molecule type" value="mRNA"/>
</dbReference>
<accession>A0A0C9SF86</accession>
<keyword evidence="1" id="KW-0732">Signal</keyword>
<sequence>MRFLIAVVTSYSLVSLQLAESQDQYRKREQPKDSACNDRSPWISTDYEGLTIFRYFYNSTLDMCVDDFVPSTYTGGFDTFYECVSKCGTGEGAPYCAEEPKFRCGNSSKDCFHGFRFNITSGKCVESDTLTDHRIYEPNFFATLQSCEYSCKGFTSATVKGTKRNKP</sequence>